<evidence type="ECO:0000256" key="4">
    <source>
        <dbReference type="PROSITE-ProRule" id="PRU00433"/>
    </source>
</evidence>
<dbReference type="OrthoDB" id="230287at2"/>
<evidence type="ECO:0000259" key="5">
    <source>
        <dbReference type="PROSITE" id="PS51007"/>
    </source>
</evidence>
<dbReference type="AlphaFoldDB" id="A0A517V9Q9"/>
<dbReference type="Pfam" id="PF23500">
    <property type="entry name" value="DUF7133"/>
    <property type="match status" value="1"/>
</dbReference>
<reference evidence="6 7" key="1">
    <citation type="submission" date="2019-02" db="EMBL/GenBank/DDBJ databases">
        <title>Deep-cultivation of Planctomycetes and their phenomic and genomic characterization uncovers novel biology.</title>
        <authorList>
            <person name="Wiegand S."/>
            <person name="Jogler M."/>
            <person name="Boedeker C."/>
            <person name="Pinto D."/>
            <person name="Vollmers J."/>
            <person name="Rivas-Marin E."/>
            <person name="Kohn T."/>
            <person name="Peeters S.H."/>
            <person name="Heuer A."/>
            <person name="Rast P."/>
            <person name="Oberbeckmann S."/>
            <person name="Bunk B."/>
            <person name="Jeske O."/>
            <person name="Meyerdierks A."/>
            <person name="Storesund J.E."/>
            <person name="Kallscheuer N."/>
            <person name="Luecker S."/>
            <person name="Lage O.M."/>
            <person name="Pohl T."/>
            <person name="Merkel B.J."/>
            <person name="Hornburger P."/>
            <person name="Mueller R.-W."/>
            <person name="Bruemmer F."/>
            <person name="Labrenz M."/>
            <person name="Spormann A.M."/>
            <person name="Op den Camp H."/>
            <person name="Overmann J."/>
            <person name="Amann R."/>
            <person name="Jetten M.S.M."/>
            <person name="Mascher T."/>
            <person name="Medema M.H."/>
            <person name="Devos D.P."/>
            <person name="Kaster A.-K."/>
            <person name="Ovreas L."/>
            <person name="Rohde M."/>
            <person name="Galperin M.Y."/>
            <person name="Jogler C."/>
        </authorList>
    </citation>
    <scope>NUCLEOTIDE SEQUENCE [LARGE SCALE GENOMIC DNA]</scope>
    <source>
        <strain evidence="6 7">Pan161</strain>
    </source>
</reference>
<dbReference type="Gene3D" id="2.120.10.30">
    <property type="entry name" value="TolB, C-terminal domain"/>
    <property type="match status" value="1"/>
</dbReference>
<dbReference type="RefSeq" id="WP_145225224.1">
    <property type="nucleotide sequence ID" value="NZ_CP036343.1"/>
</dbReference>
<name>A0A517V9Q9_9PLAN</name>
<dbReference type="SUPFAM" id="SSF63829">
    <property type="entry name" value="Calcium-dependent phosphotriesterase"/>
    <property type="match status" value="1"/>
</dbReference>
<dbReference type="EMBL" id="CP036343">
    <property type="protein sequence ID" value="QDT89739.1"/>
    <property type="molecule type" value="Genomic_DNA"/>
</dbReference>
<dbReference type="Pfam" id="PF13442">
    <property type="entry name" value="Cytochrome_CBB3"/>
    <property type="match status" value="1"/>
</dbReference>
<dbReference type="InterPro" id="IPR055557">
    <property type="entry name" value="DUF7133"/>
</dbReference>
<dbReference type="Gene3D" id="1.25.10.10">
    <property type="entry name" value="Leucine-rich Repeat Variant"/>
    <property type="match status" value="1"/>
</dbReference>
<dbReference type="Gene3D" id="1.10.760.10">
    <property type="entry name" value="Cytochrome c-like domain"/>
    <property type="match status" value="1"/>
</dbReference>
<gene>
    <name evidence="6" type="ORF">Pan161_13710</name>
</gene>
<dbReference type="NCBIfam" id="TIGR02604">
    <property type="entry name" value="Piru_Ver_Nterm"/>
    <property type="match status" value="1"/>
</dbReference>
<dbReference type="Proteomes" id="UP000316855">
    <property type="component" value="Chromosome"/>
</dbReference>
<dbReference type="SUPFAM" id="SSF46626">
    <property type="entry name" value="Cytochrome c"/>
    <property type="match status" value="1"/>
</dbReference>
<dbReference type="GO" id="GO:0009055">
    <property type="term" value="F:electron transfer activity"/>
    <property type="evidence" value="ECO:0007669"/>
    <property type="project" value="InterPro"/>
</dbReference>
<evidence type="ECO:0000313" key="7">
    <source>
        <dbReference type="Proteomes" id="UP000316855"/>
    </source>
</evidence>
<dbReference type="InterPro" id="IPR016024">
    <property type="entry name" value="ARM-type_fold"/>
</dbReference>
<dbReference type="KEGG" id="gax:Pan161_13710"/>
<dbReference type="InterPro" id="IPR013428">
    <property type="entry name" value="Membrane-bound_put_N"/>
</dbReference>
<dbReference type="InterPro" id="IPR011989">
    <property type="entry name" value="ARM-like"/>
</dbReference>
<dbReference type="GO" id="GO:0020037">
    <property type="term" value="F:heme binding"/>
    <property type="evidence" value="ECO:0007669"/>
    <property type="project" value="InterPro"/>
</dbReference>
<dbReference type="InterPro" id="IPR011042">
    <property type="entry name" value="6-blade_b-propeller_TolB-like"/>
</dbReference>
<dbReference type="PROSITE" id="PS51007">
    <property type="entry name" value="CYTC"/>
    <property type="match status" value="1"/>
</dbReference>
<accession>A0A517V9Q9</accession>
<keyword evidence="2 4" id="KW-0479">Metal-binding</keyword>
<dbReference type="InterPro" id="IPR009056">
    <property type="entry name" value="Cyt_c-like_dom"/>
</dbReference>
<dbReference type="GO" id="GO:0046872">
    <property type="term" value="F:metal ion binding"/>
    <property type="evidence" value="ECO:0007669"/>
    <property type="project" value="UniProtKB-KW"/>
</dbReference>
<evidence type="ECO:0000256" key="2">
    <source>
        <dbReference type="ARBA" id="ARBA00022723"/>
    </source>
</evidence>
<evidence type="ECO:0000256" key="1">
    <source>
        <dbReference type="ARBA" id="ARBA00022617"/>
    </source>
</evidence>
<dbReference type="PANTHER" id="PTHR33546:SF1">
    <property type="entry name" value="LARGE, MULTIFUNCTIONAL SECRETED PROTEIN"/>
    <property type="match status" value="1"/>
</dbReference>
<dbReference type="SUPFAM" id="SSF48371">
    <property type="entry name" value="ARM repeat"/>
    <property type="match status" value="1"/>
</dbReference>
<dbReference type="PANTHER" id="PTHR33546">
    <property type="entry name" value="LARGE, MULTIFUNCTIONAL SECRETED PROTEIN-RELATED"/>
    <property type="match status" value="1"/>
</dbReference>
<feature type="domain" description="Cytochrome c" evidence="5">
    <location>
        <begin position="873"/>
        <end position="1006"/>
    </location>
</feature>
<sequence length="1020" mass="111876">MKSATFLAFKRPAGDGNHSIPGIPTLAFRWGALLLVAAVCLKFSFAADPPKKEVPKSPLTPEESLQQTVVHPDFEMQVVASEPNIINPVAVAFDETGVLWAVEMTDYPHGPKPGEEPKSRIKLLRDKDQDGYYETATVFADKLLFATGIQPWKGGLIVTLAGKVQYMKDTDGDDKADLVETWFTGFKEDNSQLRANHPTLGLDNHIYIANGLRGGSVIATHPEWKKKAEQVPISGLDFRFQPLTGKYESISGIGQFGLTFDDYGNRFVCTNRNPNKHIVLENRYLKRNPYLAVKSVYHDVSPDGEDSRVYAISRTWTTSTLHAGQFTAACGVTIYRGGLFPHSFYGNSFTCEPTANLVHRDVLTPMGATYDSQYGRDQVEFIASRDEWFRPVNLANGPDGALYLCDMYRAVIEHPQFMPVELKERSDLNDGIDRGRIYRILPKGAKIDKNVYTSLKDATVKQLVAALSSENAWQRETASRLIFERQDTSIQPQLEQLVSNGKTEQSRILALWALEGLGKLSDALIEAALKDQSQRVVAQAVRLSEPRLSQNDKLKTKVLSLVKSADGPLRFQLAISLGEAKGGPSAVDQLASLMLNGAADPFTRAAVLSSAPEQTVEIFTSFLKQLQASDEKQAAQAGVADAVGEMTAVIGPRLKPEEIQKTLSLLAGLNSDALLPLQLAGFEGLGNSLRRRGKSITEYQAKLSETDQQKLKKFYQKIVDAAASSKTPLAQRLNAISILKFVGFEISGKTLLSLIQEGNSQAVKIAAIAAISPYSDPRIGQILMDGFSTQTPGMRRAVLDAMLSNQDRTSLLLDAIEKDQIKISELGPSRSSSLQRHRNPEIKKRAAALFAAAIPADRQKVLADYQKSLSLKADPLQGKLVFAKNCVTCHKIGEIGVNVAPDIGDSRTKTPEYLLTNILDPNRAIDANFFSYTIITIDGVVHTGIISSDSGASITLTQPEGKTITILKDEIDEMKSNGVSLMPVGLEKTIDPQQMADLISFIKNWRYLSGQVPKEIAKPQ</sequence>
<proteinExistence type="predicted"/>
<protein>
    <recommendedName>
        <fullName evidence="5">Cytochrome c domain-containing protein</fullName>
    </recommendedName>
</protein>
<dbReference type="InterPro" id="IPR013427">
    <property type="entry name" value="Haem-bd_dom_put"/>
</dbReference>
<evidence type="ECO:0000313" key="6">
    <source>
        <dbReference type="EMBL" id="QDT89739.1"/>
    </source>
</evidence>
<keyword evidence="1 4" id="KW-0349">Heme</keyword>
<organism evidence="6 7">
    <name type="scientific">Gimesia algae</name>
    <dbReference type="NCBI Taxonomy" id="2527971"/>
    <lineage>
        <taxon>Bacteria</taxon>
        <taxon>Pseudomonadati</taxon>
        <taxon>Planctomycetota</taxon>
        <taxon>Planctomycetia</taxon>
        <taxon>Planctomycetales</taxon>
        <taxon>Planctomycetaceae</taxon>
        <taxon>Gimesia</taxon>
    </lineage>
</organism>
<keyword evidence="3 4" id="KW-0408">Iron</keyword>
<keyword evidence="7" id="KW-1185">Reference proteome</keyword>
<dbReference type="NCBIfam" id="TIGR02603">
    <property type="entry name" value="CxxCH_TIGR02603"/>
    <property type="match status" value="1"/>
</dbReference>
<dbReference type="InterPro" id="IPR036909">
    <property type="entry name" value="Cyt_c-like_dom_sf"/>
</dbReference>
<evidence type="ECO:0000256" key="3">
    <source>
        <dbReference type="ARBA" id="ARBA00023004"/>
    </source>
</evidence>